<evidence type="ECO:0000256" key="2">
    <source>
        <dbReference type="ARBA" id="ARBA00022603"/>
    </source>
</evidence>
<gene>
    <name evidence="9" type="ORF">HNR70_000225</name>
</gene>
<evidence type="ECO:0000313" key="9">
    <source>
        <dbReference type="EMBL" id="MBB5830412.1"/>
    </source>
</evidence>
<dbReference type="InterPro" id="IPR002052">
    <property type="entry name" value="DNA_methylase_N6_adenine_CS"/>
</dbReference>
<dbReference type="EMBL" id="JACHLZ010000001">
    <property type="protein sequence ID" value="MBB5830412.1"/>
    <property type="molecule type" value="Genomic_DNA"/>
</dbReference>
<dbReference type="PANTHER" id="PTHR45875">
    <property type="entry name" value="METHYLTRANSFERASE N6AMT1"/>
    <property type="match status" value="1"/>
</dbReference>
<protein>
    <submittedName>
        <fullName evidence="9">Methylase of polypeptide subunit release factors</fullName>
    </submittedName>
</protein>
<dbReference type="GO" id="GO:0008276">
    <property type="term" value="F:protein methyltransferase activity"/>
    <property type="evidence" value="ECO:0007669"/>
    <property type="project" value="TreeGrafter"/>
</dbReference>
<dbReference type="RefSeq" id="WP_184324034.1">
    <property type="nucleotide sequence ID" value="NZ_JACHLZ010000001.1"/>
</dbReference>
<dbReference type="InterPro" id="IPR029063">
    <property type="entry name" value="SAM-dependent_MTases_sf"/>
</dbReference>
<dbReference type="GO" id="GO:0035657">
    <property type="term" value="C:eRF1 methyltransferase complex"/>
    <property type="evidence" value="ECO:0007669"/>
    <property type="project" value="TreeGrafter"/>
</dbReference>
<comment type="caution">
    <text evidence="9">The sequence shown here is derived from an EMBL/GenBank/DDBJ whole genome shotgun (WGS) entry which is preliminary data.</text>
</comment>
<dbReference type="InterPro" id="IPR007848">
    <property type="entry name" value="Small_mtfrase_dom"/>
</dbReference>
<keyword evidence="4" id="KW-0949">S-adenosyl-L-methionine</keyword>
<dbReference type="PROSITE" id="PS00092">
    <property type="entry name" value="N6_MTASE"/>
    <property type="match status" value="1"/>
</dbReference>
<keyword evidence="2 9" id="KW-0489">Methyltransferase</keyword>
<dbReference type="Proteomes" id="UP000588158">
    <property type="component" value="Unassembled WGS sequence"/>
</dbReference>
<organism evidence="9 10">
    <name type="scientific">Brachybacterium aquaticum</name>
    <dbReference type="NCBI Taxonomy" id="1432564"/>
    <lineage>
        <taxon>Bacteria</taxon>
        <taxon>Bacillati</taxon>
        <taxon>Actinomycetota</taxon>
        <taxon>Actinomycetes</taxon>
        <taxon>Micrococcales</taxon>
        <taxon>Dermabacteraceae</taxon>
        <taxon>Brachybacterium</taxon>
    </lineage>
</organism>
<accession>A0A841AAT3</accession>
<dbReference type="InterPro" id="IPR052190">
    <property type="entry name" value="Euk-Arch_PrmC-MTase"/>
</dbReference>
<feature type="region of interest" description="Disordered" evidence="5">
    <location>
        <begin position="319"/>
        <end position="346"/>
    </location>
</feature>
<dbReference type="Pfam" id="PF05175">
    <property type="entry name" value="MTS"/>
    <property type="match status" value="1"/>
</dbReference>
<dbReference type="GO" id="GO:0008170">
    <property type="term" value="F:N-methyltransferase activity"/>
    <property type="evidence" value="ECO:0007669"/>
    <property type="project" value="UniProtKB-ARBA"/>
</dbReference>
<sequence>MPPHTPVAPPTVLPADVDALRADLRAARYLSEHVEELLGPVAAAALRREDAVPARRALRTITDPAGTLLGVFTLGATVTRERLDEVLPTLGAAGAERLGIVGPAGERADGDAAGGDAACGDAADGGTQRLRALIDLAPYAAEDDRGSVTWWIASDLSELATDAPLHPAHVLGVGGASLTLARITPRAEVGRVLDVGCGGGIQALHASRHAAHVVATDLSERALAFAAFNAALNGVELELRQGSLLEPAAGETFDLIVSNPPFVITPRAADEDRDAWTYRDGGRAGDALLGELLADLPAHLAPGGTAVMLGNWEITGAPETVAEDSQEGAPGSGSTEGRSAEDRSAWDAHPRAWLEAASAGGVDAWVIQREQEDPAEYAGTWARDGGITVRDPEWPALVGAWLDDFASRDVAAIGFGYVLLHRPAGAADGSSLVDGSGPADEAGRRRGVLRTESATGTGSGTLAEHLAASLAAINLLEDLDDEALLAARPVRASDVMERRHLTPGEWDPVLIELVQGRGLARAVRADQALAATVGALDGTLTLGQVIAAVCALTDADVDETRERLLPIVRELVITGMVTL</sequence>
<keyword evidence="10" id="KW-1185">Reference proteome</keyword>
<reference evidence="9 10" key="1">
    <citation type="submission" date="2020-08" db="EMBL/GenBank/DDBJ databases">
        <title>Sequencing the genomes of 1000 actinobacteria strains.</title>
        <authorList>
            <person name="Klenk H.-P."/>
        </authorList>
    </citation>
    <scope>NUCLEOTIDE SEQUENCE [LARGE SCALE GENOMIC DNA]</scope>
    <source>
        <strain evidence="9 10">DSM 28796</strain>
    </source>
</reference>
<evidence type="ECO:0000256" key="4">
    <source>
        <dbReference type="ARBA" id="ARBA00022691"/>
    </source>
</evidence>
<keyword evidence="3" id="KW-0808">Transferase</keyword>
<evidence type="ECO:0000259" key="7">
    <source>
        <dbReference type="Pfam" id="PF23186"/>
    </source>
</evidence>
<dbReference type="GO" id="GO:0032259">
    <property type="term" value="P:methylation"/>
    <property type="evidence" value="ECO:0007669"/>
    <property type="project" value="UniProtKB-KW"/>
</dbReference>
<name>A0A841AAT3_9MICO</name>
<evidence type="ECO:0000259" key="6">
    <source>
        <dbReference type="Pfam" id="PF05175"/>
    </source>
</evidence>
<evidence type="ECO:0000256" key="3">
    <source>
        <dbReference type="ARBA" id="ARBA00022679"/>
    </source>
</evidence>
<feature type="domain" description="Methyltransferase small" evidence="6">
    <location>
        <begin position="178"/>
        <end position="263"/>
    </location>
</feature>
<dbReference type="InterPro" id="IPR056684">
    <property type="entry name" value="DUF7782"/>
</dbReference>
<evidence type="ECO:0000259" key="8">
    <source>
        <dbReference type="Pfam" id="PF25004"/>
    </source>
</evidence>
<comment type="similarity">
    <text evidence="1">Belongs to the eukaryotic/archaeal PrmC-related family.</text>
</comment>
<feature type="domain" description="DUF7782" evidence="8">
    <location>
        <begin position="480"/>
        <end position="578"/>
    </location>
</feature>
<dbReference type="InterPro" id="IPR055487">
    <property type="entry name" value="DUF7059"/>
</dbReference>
<evidence type="ECO:0000256" key="1">
    <source>
        <dbReference type="ARBA" id="ARBA00006149"/>
    </source>
</evidence>
<dbReference type="GO" id="GO:0003676">
    <property type="term" value="F:nucleic acid binding"/>
    <property type="evidence" value="ECO:0007669"/>
    <property type="project" value="InterPro"/>
</dbReference>
<feature type="region of interest" description="Disordered" evidence="5">
    <location>
        <begin position="429"/>
        <end position="456"/>
    </location>
</feature>
<dbReference type="Pfam" id="PF23186">
    <property type="entry name" value="DUF7059"/>
    <property type="match status" value="1"/>
</dbReference>
<dbReference type="GO" id="GO:0008757">
    <property type="term" value="F:S-adenosylmethionine-dependent methyltransferase activity"/>
    <property type="evidence" value="ECO:0007669"/>
    <property type="project" value="TreeGrafter"/>
</dbReference>
<proteinExistence type="inferred from homology"/>
<evidence type="ECO:0000256" key="5">
    <source>
        <dbReference type="SAM" id="MobiDB-lite"/>
    </source>
</evidence>
<dbReference type="SUPFAM" id="SSF53335">
    <property type="entry name" value="S-adenosyl-L-methionine-dependent methyltransferases"/>
    <property type="match status" value="1"/>
</dbReference>
<dbReference type="PANTHER" id="PTHR45875:SF1">
    <property type="entry name" value="METHYLTRANSFERASE N6AMT1"/>
    <property type="match status" value="1"/>
</dbReference>
<dbReference type="CDD" id="cd02440">
    <property type="entry name" value="AdoMet_MTases"/>
    <property type="match status" value="1"/>
</dbReference>
<dbReference type="Gene3D" id="3.40.50.150">
    <property type="entry name" value="Vaccinia Virus protein VP39"/>
    <property type="match status" value="1"/>
</dbReference>
<feature type="domain" description="DUF7059" evidence="7">
    <location>
        <begin position="26"/>
        <end position="107"/>
    </location>
</feature>
<dbReference type="Pfam" id="PF25004">
    <property type="entry name" value="DUF7782"/>
    <property type="match status" value="1"/>
</dbReference>
<dbReference type="AlphaFoldDB" id="A0A841AAT3"/>
<evidence type="ECO:0000313" key="10">
    <source>
        <dbReference type="Proteomes" id="UP000588158"/>
    </source>
</evidence>